<dbReference type="AlphaFoldDB" id="A0AAD5XAE6"/>
<accession>A0AAD5XAE6</accession>
<sequence length="122" mass="13857">MTFDEMFESNPDWILKQVRRLCPEPEIMKKNLEEVLATFRKSEFQFEGLPVLTSDAIKEFRTLIDVHVSKGCLSDPIGVSLYCAIGKDKHGLILYTCLRGSSALEFVHQTMNCALQAQNSFP</sequence>
<proteinExistence type="predicted"/>
<reference evidence="1" key="1">
    <citation type="submission" date="2020-05" db="EMBL/GenBank/DDBJ databases">
        <title>Phylogenomic resolution of chytrid fungi.</title>
        <authorList>
            <person name="Stajich J.E."/>
            <person name="Amses K."/>
            <person name="Simmons R."/>
            <person name="Seto K."/>
            <person name="Myers J."/>
            <person name="Bonds A."/>
            <person name="Quandt C.A."/>
            <person name="Barry K."/>
            <person name="Liu P."/>
            <person name="Grigoriev I."/>
            <person name="Longcore J.E."/>
            <person name="James T.Y."/>
        </authorList>
    </citation>
    <scope>NUCLEOTIDE SEQUENCE</scope>
    <source>
        <strain evidence="1">JEL0513</strain>
    </source>
</reference>
<dbReference type="EMBL" id="JADGJH010004445">
    <property type="protein sequence ID" value="KAJ3085808.1"/>
    <property type="molecule type" value="Genomic_DNA"/>
</dbReference>
<name>A0AAD5XAE6_9FUNG</name>
<protein>
    <submittedName>
        <fullName evidence="1">Uncharacterized protein</fullName>
    </submittedName>
</protein>
<evidence type="ECO:0000313" key="2">
    <source>
        <dbReference type="Proteomes" id="UP001211907"/>
    </source>
</evidence>
<comment type="caution">
    <text evidence="1">The sequence shown here is derived from an EMBL/GenBank/DDBJ whole genome shotgun (WGS) entry which is preliminary data.</text>
</comment>
<organism evidence="1 2">
    <name type="scientific">Physocladia obscura</name>
    <dbReference type="NCBI Taxonomy" id="109957"/>
    <lineage>
        <taxon>Eukaryota</taxon>
        <taxon>Fungi</taxon>
        <taxon>Fungi incertae sedis</taxon>
        <taxon>Chytridiomycota</taxon>
        <taxon>Chytridiomycota incertae sedis</taxon>
        <taxon>Chytridiomycetes</taxon>
        <taxon>Chytridiales</taxon>
        <taxon>Chytriomycetaceae</taxon>
        <taxon>Physocladia</taxon>
    </lineage>
</organism>
<keyword evidence="2" id="KW-1185">Reference proteome</keyword>
<dbReference type="Proteomes" id="UP001211907">
    <property type="component" value="Unassembled WGS sequence"/>
</dbReference>
<gene>
    <name evidence="1" type="ORF">HK100_008922</name>
</gene>
<evidence type="ECO:0000313" key="1">
    <source>
        <dbReference type="EMBL" id="KAJ3085808.1"/>
    </source>
</evidence>